<dbReference type="HOGENOM" id="CLU_133834_0_0_6"/>
<dbReference type="PANTHER" id="PTHR21180:SF32">
    <property type="entry name" value="ENDONUCLEASE_EXONUCLEASE_PHOSPHATASE FAMILY DOMAIN-CONTAINING PROTEIN 1"/>
    <property type="match status" value="1"/>
</dbReference>
<dbReference type="InterPro" id="IPR051675">
    <property type="entry name" value="Endo/Exo/Phosphatase_dom_1"/>
</dbReference>
<protein>
    <submittedName>
        <fullName evidence="1">DNA transport competence protein</fullName>
    </submittedName>
</protein>
<dbReference type="PANTHER" id="PTHR21180">
    <property type="entry name" value="ENDONUCLEASE/EXONUCLEASE/PHOSPHATASE FAMILY DOMAIN-CONTAINING PROTEIN 1"/>
    <property type="match status" value="1"/>
</dbReference>
<sequence length="160" mass="17345">MPRVGFFLHHVGYLAGLRKSGKPIGCVHVVTDTVPTDGIAGRGGQNHREIHVVPWFVVLRALVLVMGIAGAHAAEPIDINRADAQALQQGLTMVGAAKAEAIVEHRRRHGPFHRVEDLTQVKGIGKAIVERNRQRITVGNRLLPADPVPGSVPVRTVPRR</sequence>
<name>B2FRY6_STRMK</name>
<dbReference type="GO" id="GO:0015627">
    <property type="term" value="C:type II protein secretion system complex"/>
    <property type="evidence" value="ECO:0007669"/>
    <property type="project" value="TreeGrafter"/>
</dbReference>
<dbReference type="EMBL" id="AM743169">
    <property type="protein sequence ID" value="CAQ44691.1"/>
    <property type="molecule type" value="Genomic_DNA"/>
</dbReference>
<organism evidence="1 2">
    <name type="scientific">Stenotrophomonas maltophilia (strain K279a)</name>
    <dbReference type="NCBI Taxonomy" id="522373"/>
    <lineage>
        <taxon>Bacteria</taxon>
        <taxon>Pseudomonadati</taxon>
        <taxon>Pseudomonadota</taxon>
        <taxon>Gammaproteobacteria</taxon>
        <taxon>Lysobacterales</taxon>
        <taxon>Lysobacteraceae</taxon>
        <taxon>Stenotrophomonas</taxon>
        <taxon>Stenotrophomonas maltophilia group</taxon>
    </lineage>
</organism>
<dbReference type="EnsemblBacteria" id="CAQ44691">
    <property type="protein sequence ID" value="CAQ44691"/>
    <property type="gene ID" value="Smlt1134"/>
</dbReference>
<dbReference type="InterPro" id="IPR010994">
    <property type="entry name" value="RuvA_2-like"/>
</dbReference>
<dbReference type="AlphaFoldDB" id="B2FRY6"/>
<dbReference type="Gene3D" id="1.10.150.280">
    <property type="entry name" value="AF1531-like domain"/>
    <property type="match status" value="1"/>
</dbReference>
<dbReference type="GO" id="GO:0015628">
    <property type="term" value="P:protein secretion by the type II secretion system"/>
    <property type="evidence" value="ECO:0007669"/>
    <property type="project" value="TreeGrafter"/>
</dbReference>
<dbReference type="SUPFAM" id="SSF47781">
    <property type="entry name" value="RuvA domain 2-like"/>
    <property type="match status" value="1"/>
</dbReference>
<dbReference type="eggNOG" id="COG1555">
    <property type="taxonomic scope" value="Bacteria"/>
</dbReference>
<dbReference type="KEGG" id="sml:Smlt1134"/>
<gene>
    <name evidence="1" type="ordered locus">Smlt1134</name>
</gene>
<reference evidence="1 2" key="1">
    <citation type="journal article" date="2008" name="Genome Biol.">
        <title>The complete genome, comparative and functional analysis of Stenotrophomonas maltophilia reveals an organism heavily shielded by drug resistance determinants.</title>
        <authorList>
            <person name="Crossman L.C."/>
            <person name="Gould V.C."/>
            <person name="Dow J.M."/>
            <person name="Vernikos G.S."/>
            <person name="Okazaki A."/>
            <person name="Sebaihia M."/>
            <person name="Saunders D."/>
            <person name="Arrowsmith C."/>
            <person name="Carver T."/>
            <person name="Peters N."/>
            <person name="Adlem E."/>
            <person name="Kerhornou A."/>
            <person name="Lord A."/>
            <person name="Murphy L."/>
            <person name="Seeger K."/>
            <person name="Squares R."/>
            <person name="Rutter S."/>
            <person name="Quail M.A."/>
            <person name="Rajandream M.A."/>
            <person name="Harris D."/>
            <person name="Churcher C."/>
            <person name="Bentley S.D."/>
            <person name="Parkhill J."/>
            <person name="Thomson N.R."/>
            <person name="Avison M.B."/>
        </authorList>
    </citation>
    <scope>NUCLEOTIDE SEQUENCE [LARGE SCALE GENOMIC DNA]</scope>
    <source>
        <strain evidence="1 2">K279a</strain>
    </source>
</reference>
<dbReference type="InterPro" id="IPR004509">
    <property type="entry name" value="Competence_ComEA_HhH"/>
</dbReference>
<proteinExistence type="predicted"/>
<dbReference type="Proteomes" id="UP000008840">
    <property type="component" value="Chromosome"/>
</dbReference>
<evidence type="ECO:0000313" key="1">
    <source>
        <dbReference type="EMBL" id="CAQ44691.1"/>
    </source>
</evidence>
<keyword evidence="2" id="KW-1185">Reference proteome</keyword>
<evidence type="ECO:0000313" key="2">
    <source>
        <dbReference type="Proteomes" id="UP000008840"/>
    </source>
</evidence>
<accession>B2FRY6</accession>
<dbReference type="NCBIfam" id="TIGR00426">
    <property type="entry name" value="competence protein ComEA helix-hairpin-helix repeat region"/>
    <property type="match status" value="1"/>
</dbReference>
<dbReference type="Pfam" id="PF12836">
    <property type="entry name" value="HHH_3"/>
    <property type="match status" value="1"/>
</dbReference>